<protein>
    <submittedName>
        <fullName evidence="6">14210_t:CDS:1</fullName>
    </submittedName>
</protein>
<evidence type="ECO:0000256" key="4">
    <source>
        <dbReference type="ARBA" id="ARBA00022840"/>
    </source>
</evidence>
<accession>A0ABN7UJ52</accession>
<dbReference type="InterPro" id="IPR001245">
    <property type="entry name" value="Ser-Thr/Tyr_kinase_cat_dom"/>
</dbReference>
<dbReference type="InterPro" id="IPR008266">
    <property type="entry name" value="Tyr_kinase_AS"/>
</dbReference>
<dbReference type="Pfam" id="PF08238">
    <property type="entry name" value="Sel1"/>
    <property type="match status" value="3"/>
</dbReference>
<dbReference type="InterPro" id="IPR036537">
    <property type="entry name" value="Adaptor_Cbl_N_dom_sf"/>
</dbReference>
<dbReference type="PANTHER" id="PTHR44329">
    <property type="entry name" value="SERINE/THREONINE-PROTEIN KINASE TNNI3K-RELATED"/>
    <property type="match status" value="1"/>
</dbReference>
<dbReference type="Gene3D" id="1.10.510.10">
    <property type="entry name" value="Transferase(Phosphotransferase) domain 1"/>
    <property type="match status" value="1"/>
</dbReference>
<sequence>MVKINWSICIRIEFYGGFASVFRARLEDSNSNMHDVALKVFMKYETIKALPKENDRIIKFYGIARREECWQDNLTECPDIIQVVNRLEQITLEEEDDISVEVANINDEDDIINDYGEGTFYKVIDVVAPYILLFDIAMKLIKEILELHYMAQYNKNISARLMERVLDAQRFMNTLVKIKRFNEELSNKGNFRKIIEANLIKDRFISLTDEFDAAMKDLSFSMLVDNEEQRNKDYESLEEDIEKMNKVDVVIDKVEKVVQEVQVLKSQLSDKLIFKPLIIESVECKPINISKNREVQTYFAILSKLGVCPYILKFHRLSKIKGIDIQVLEWTELGSLEDSYNQYDIGWKAKIVFTRDICRGIAFLNSVNVYHHDIRCKNIMLTSRYEAKIANFDMARESQEQSREIPDLSILRWIAPEKIKGKRFDTKCKIFSFGMMLWELSFEKYPYSKKSLEEIKNYVTGGYRERIIFAWHQYLNQRINLGELLIQMEELYGNHVESGALLQIYPNKKLDLDGTRYSEDFEDLEDFTIYNNNNIKIIMPFEEGLKIYQQIRKNEFSEEINKKRKVAWECFSDNADLGNPTAKYWKGYYLWEGYYVQKNREEAVKLFKEAANNGVSGAQLRYAFSILSNREKVSSANIQEFIKYLTLAADNGNYVALYNLGDLYINGKFNIKKDHDLGILKLKLAASYGNDAAKKLLEQLEH</sequence>
<dbReference type="Proteomes" id="UP000789901">
    <property type="component" value="Unassembled WGS sequence"/>
</dbReference>
<keyword evidence="2" id="KW-0547">Nucleotide-binding</keyword>
<dbReference type="InterPro" id="IPR051681">
    <property type="entry name" value="Ser/Thr_Kinases-Pseudokinases"/>
</dbReference>
<dbReference type="SUPFAM" id="SSF81901">
    <property type="entry name" value="HCP-like"/>
    <property type="match status" value="1"/>
</dbReference>
<dbReference type="InterPro" id="IPR011009">
    <property type="entry name" value="Kinase-like_dom_sf"/>
</dbReference>
<proteinExistence type="predicted"/>
<keyword evidence="3" id="KW-0418">Kinase</keyword>
<dbReference type="PROSITE" id="PS00109">
    <property type="entry name" value="PROTEIN_KINASE_TYR"/>
    <property type="match status" value="1"/>
</dbReference>
<feature type="domain" description="Protein kinase" evidence="5">
    <location>
        <begin position="180"/>
        <end position="492"/>
    </location>
</feature>
<dbReference type="SUPFAM" id="SSF56112">
    <property type="entry name" value="Protein kinase-like (PK-like)"/>
    <property type="match status" value="1"/>
</dbReference>
<dbReference type="InterPro" id="IPR011990">
    <property type="entry name" value="TPR-like_helical_dom_sf"/>
</dbReference>
<evidence type="ECO:0000256" key="2">
    <source>
        <dbReference type="ARBA" id="ARBA00022741"/>
    </source>
</evidence>
<evidence type="ECO:0000313" key="6">
    <source>
        <dbReference type="EMBL" id="CAG8609797.1"/>
    </source>
</evidence>
<keyword evidence="1" id="KW-0808">Transferase</keyword>
<evidence type="ECO:0000256" key="1">
    <source>
        <dbReference type="ARBA" id="ARBA00022679"/>
    </source>
</evidence>
<dbReference type="Pfam" id="PF07714">
    <property type="entry name" value="PK_Tyr_Ser-Thr"/>
    <property type="match status" value="1"/>
</dbReference>
<evidence type="ECO:0000313" key="7">
    <source>
        <dbReference type="Proteomes" id="UP000789901"/>
    </source>
</evidence>
<comment type="caution">
    <text evidence="6">The sequence shown here is derived from an EMBL/GenBank/DDBJ whole genome shotgun (WGS) entry which is preliminary data.</text>
</comment>
<dbReference type="SMART" id="SM00671">
    <property type="entry name" value="SEL1"/>
    <property type="match status" value="2"/>
</dbReference>
<dbReference type="CDD" id="cd21037">
    <property type="entry name" value="MLKL_NTD"/>
    <property type="match status" value="1"/>
</dbReference>
<name>A0ABN7UJ52_GIGMA</name>
<keyword evidence="4" id="KW-0067">ATP-binding</keyword>
<gene>
    <name evidence="6" type="ORF">GMARGA_LOCUS7299</name>
</gene>
<dbReference type="Gene3D" id="1.25.40.10">
    <property type="entry name" value="Tetratricopeptide repeat domain"/>
    <property type="match status" value="1"/>
</dbReference>
<organism evidence="6 7">
    <name type="scientific">Gigaspora margarita</name>
    <dbReference type="NCBI Taxonomy" id="4874"/>
    <lineage>
        <taxon>Eukaryota</taxon>
        <taxon>Fungi</taxon>
        <taxon>Fungi incertae sedis</taxon>
        <taxon>Mucoromycota</taxon>
        <taxon>Glomeromycotina</taxon>
        <taxon>Glomeromycetes</taxon>
        <taxon>Diversisporales</taxon>
        <taxon>Gigasporaceae</taxon>
        <taxon>Gigaspora</taxon>
    </lineage>
</organism>
<dbReference type="PROSITE" id="PS50011">
    <property type="entry name" value="PROTEIN_KINASE_DOM"/>
    <property type="match status" value="1"/>
</dbReference>
<reference evidence="6 7" key="1">
    <citation type="submission" date="2021-06" db="EMBL/GenBank/DDBJ databases">
        <authorList>
            <person name="Kallberg Y."/>
            <person name="Tangrot J."/>
            <person name="Rosling A."/>
        </authorList>
    </citation>
    <scope>NUCLEOTIDE SEQUENCE [LARGE SCALE GENOMIC DNA]</scope>
    <source>
        <strain evidence="6 7">120-4 pot B 10/14</strain>
    </source>
</reference>
<keyword evidence="7" id="KW-1185">Reference proteome</keyword>
<dbReference type="EMBL" id="CAJVQB010003494">
    <property type="protein sequence ID" value="CAG8609797.1"/>
    <property type="molecule type" value="Genomic_DNA"/>
</dbReference>
<dbReference type="Gene3D" id="1.20.930.20">
    <property type="entry name" value="Adaptor protein Cbl, N-terminal domain"/>
    <property type="match status" value="1"/>
</dbReference>
<dbReference type="InterPro" id="IPR000719">
    <property type="entry name" value="Prot_kinase_dom"/>
</dbReference>
<dbReference type="PANTHER" id="PTHR44329:SF288">
    <property type="entry name" value="MITOGEN-ACTIVATED PROTEIN KINASE KINASE KINASE 20"/>
    <property type="match status" value="1"/>
</dbReference>
<evidence type="ECO:0000256" key="3">
    <source>
        <dbReference type="ARBA" id="ARBA00022777"/>
    </source>
</evidence>
<dbReference type="InterPro" id="IPR059179">
    <property type="entry name" value="MLKL-like_MCAfunc"/>
</dbReference>
<dbReference type="InterPro" id="IPR006597">
    <property type="entry name" value="Sel1-like"/>
</dbReference>
<evidence type="ECO:0000259" key="5">
    <source>
        <dbReference type="PROSITE" id="PS50011"/>
    </source>
</evidence>